<proteinExistence type="predicted"/>
<dbReference type="EMBL" id="JADKMA010000202">
    <property type="protein sequence ID" value="MBO8195594.1"/>
    <property type="molecule type" value="Genomic_DNA"/>
</dbReference>
<dbReference type="PANTHER" id="PTHR35526">
    <property type="entry name" value="ANTI-SIGMA-F FACTOR RSBW-RELATED"/>
    <property type="match status" value="1"/>
</dbReference>
<keyword evidence="1" id="KW-0418">Kinase</keyword>
<keyword evidence="3" id="KW-0347">Helicase</keyword>
<dbReference type="GO" id="GO:0004386">
    <property type="term" value="F:helicase activity"/>
    <property type="evidence" value="ECO:0007669"/>
    <property type="project" value="UniProtKB-KW"/>
</dbReference>
<organism evidence="3 4">
    <name type="scientific">Streptomyces oryzae</name>
    <dbReference type="NCBI Taxonomy" id="1434886"/>
    <lineage>
        <taxon>Bacteria</taxon>
        <taxon>Bacillati</taxon>
        <taxon>Actinomycetota</taxon>
        <taxon>Actinomycetes</taxon>
        <taxon>Kitasatosporales</taxon>
        <taxon>Streptomycetaceae</taxon>
        <taxon>Streptomyces</taxon>
    </lineage>
</organism>
<dbReference type="InterPro" id="IPR050267">
    <property type="entry name" value="Anti-sigma-factor_SerPK"/>
</dbReference>
<dbReference type="InterPro" id="IPR036890">
    <property type="entry name" value="HATPase_C_sf"/>
</dbReference>
<reference evidence="3 4" key="1">
    <citation type="submission" date="2020-11" db="EMBL/GenBank/DDBJ databases">
        <title>Streptomyces spirodelae sp. nov., isolated from duckweed.</title>
        <authorList>
            <person name="Saimee Y."/>
            <person name="Duangmal K."/>
        </authorList>
    </citation>
    <scope>NUCLEOTIDE SEQUENCE [LARGE SCALE GENOMIC DNA]</scope>
    <source>
        <strain evidence="3 4">S16-07</strain>
    </source>
</reference>
<evidence type="ECO:0000256" key="1">
    <source>
        <dbReference type="ARBA" id="ARBA00022527"/>
    </source>
</evidence>
<dbReference type="Proteomes" id="UP001519064">
    <property type="component" value="Unassembled WGS sequence"/>
</dbReference>
<keyword evidence="3" id="KW-0547">Nucleotide-binding</keyword>
<keyword evidence="4" id="KW-1185">Reference proteome</keyword>
<dbReference type="Gene3D" id="3.30.565.10">
    <property type="entry name" value="Histidine kinase-like ATPase, C-terminal domain"/>
    <property type="match status" value="1"/>
</dbReference>
<dbReference type="PANTHER" id="PTHR35526:SF3">
    <property type="entry name" value="ANTI-SIGMA-F FACTOR RSBW"/>
    <property type="match status" value="1"/>
</dbReference>
<gene>
    <name evidence="3" type="ORF">ITI46_28670</name>
</gene>
<protein>
    <submittedName>
        <fullName evidence="3">ATP-binding protein</fullName>
    </submittedName>
</protein>
<feature type="domain" description="Histidine kinase/HSP90-like ATPase" evidence="2">
    <location>
        <begin position="6"/>
        <end position="99"/>
    </location>
</feature>
<dbReference type="CDD" id="cd16936">
    <property type="entry name" value="HATPase_RsbW-like"/>
    <property type="match status" value="1"/>
</dbReference>
<comment type="caution">
    <text evidence="3">The sequence shown here is derived from an EMBL/GenBank/DDBJ whole genome shotgun (WGS) entry which is preliminary data.</text>
</comment>
<accession>A0ABS3XJV2</accession>
<dbReference type="SUPFAM" id="SSF55874">
    <property type="entry name" value="ATPase domain of HSP90 chaperone/DNA topoisomerase II/histidine kinase"/>
    <property type="match status" value="1"/>
</dbReference>
<dbReference type="InterPro" id="IPR003594">
    <property type="entry name" value="HATPase_dom"/>
</dbReference>
<evidence type="ECO:0000313" key="3">
    <source>
        <dbReference type="EMBL" id="MBO8195594.1"/>
    </source>
</evidence>
<keyword evidence="1" id="KW-0808">Transferase</keyword>
<dbReference type="Pfam" id="PF13581">
    <property type="entry name" value="HATPase_c_2"/>
    <property type="match status" value="1"/>
</dbReference>
<dbReference type="GO" id="GO:0005524">
    <property type="term" value="F:ATP binding"/>
    <property type="evidence" value="ECO:0007669"/>
    <property type="project" value="UniProtKB-KW"/>
</dbReference>
<sequence length="119" mass="12952">MSIVQGWRADLSDQRIDDLRLLVSEVFTNALEHACGAYAVCVEQTEERIRVEVTDAATDLPAMRNGDLDAESGRGIFLVSVLADAWGIRPIDAGKVVWFELHLGGEESRQSAGAKTVHG</sequence>
<evidence type="ECO:0000259" key="2">
    <source>
        <dbReference type="Pfam" id="PF13581"/>
    </source>
</evidence>
<evidence type="ECO:0000313" key="4">
    <source>
        <dbReference type="Proteomes" id="UP001519064"/>
    </source>
</evidence>
<keyword evidence="3" id="KW-0067">ATP-binding</keyword>
<keyword evidence="1" id="KW-0723">Serine/threonine-protein kinase</keyword>
<name>A0ABS3XJV2_9ACTN</name>
<keyword evidence="3" id="KW-0378">Hydrolase</keyword>